<dbReference type="InterPro" id="IPR036844">
    <property type="entry name" value="Hint_dom_sf"/>
</dbReference>
<organism evidence="2 3">
    <name type="scientific">Roseovarius phycicola</name>
    <dbReference type="NCBI Taxonomy" id="3080976"/>
    <lineage>
        <taxon>Bacteria</taxon>
        <taxon>Pseudomonadati</taxon>
        <taxon>Pseudomonadota</taxon>
        <taxon>Alphaproteobacteria</taxon>
        <taxon>Rhodobacterales</taxon>
        <taxon>Roseobacteraceae</taxon>
        <taxon>Roseovarius</taxon>
    </lineage>
</organism>
<dbReference type="Pfam" id="PF13403">
    <property type="entry name" value="Hint_2"/>
    <property type="match status" value="1"/>
</dbReference>
<dbReference type="InterPro" id="IPR028992">
    <property type="entry name" value="Hedgehog/Intein_dom"/>
</dbReference>
<evidence type="ECO:0000313" key="2">
    <source>
        <dbReference type="EMBL" id="WWR47707.1"/>
    </source>
</evidence>
<evidence type="ECO:0000313" key="3">
    <source>
        <dbReference type="Proteomes" id="UP001364156"/>
    </source>
</evidence>
<sequence>MRRIDLEFSTIAEDEWEFHMGYVASITARTKTNRRYLTGICGEANVRTPLGGRRIEMLNPGDMVVTRNNGLQPVRMIWSWTVTADEMRAHPELAPIRLKTRAIGPMMPGRDLRIASGHRVLIPGYRIAGSEDNQGCLMRVDGVAHNSDKAFAERTAEEVTYYNVVFDQHEVITAEGLPVESFLPSPKALNLLDVSAQQALKELFPVLSSRRCAYPGLSVPVARASAYLAQTA</sequence>
<dbReference type="EMBL" id="CP146069">
    <property type="protein sequence ID" value="WWR47707.1"/>
    <property type="molecule type" value="Genomic_DNA"/>
</dbReference>
<accession>A0ABZ2HK86</accession>
<name>A0ABZ2HK86_9RHOB</name>
<keyword evidence="3" id="KW-1185">Reference proteome</keyword>
<dbReference type="SUPFAM" id="SSF51294">
    <property type="entry name" value="Hedgehog/intein (Hint) domain"/>
    <property type="match status" value="1"/>
</dbReference>
<gene>
    <name evidence="2" type="ORF">RZ517_05930</name>
</gene>
<feature type="domain" description="Hedgehog/Intein (Hint)" evidence="1">
    <location>
        <begin position="43"/>
        <end position="185"/>
    </location>
</feature>
<reference evidence="2 3" key="1">
    <citation type="submission" date="2023-10" db="EMBL/GenBank/DDBJ databases">
        <title>Roseovarius strain S88 nov., isolated from a marine algae.</title>
        <authorList>
            <person name="Lee M.W."/>
            <person name="Lee J.K."/>
            <person name="Kim J.M."/>
            <person name="Choi D.G."/>
            <person name="Baek J.H."/>
            <person name="Bayburt H."/>
            <person name="Jung J.J."/>
            <person name="Han D.M."/>
            <person name="Jeon C.O."/>
        </authorList>
    </citation>
    <scope>NUCLEOTIDE SEQUENCE [LARGE SCALE GENOMIC DNA]</scope>
    <source>
        <strain evidence="2 3">S88</strain>
    </source>
</reference>
<dbReference type="Proteomes" id="UP001364156">
    <property type="component" value="Chromosome"/>
</dbReference>
<evidence type="ECO:0000259" key="1">
    <source>
        <dbReference type="Pfam" id="PF13403"/>
    </source>
</evidence>
<protein>
    <submittedName>
        <fullName evidence="2">Hint domain-containing protein</fullName>
    </submittedName>
</protein>
<proteinExistence type="predicted"/>